<organism evidence="1 2">
    <name type="scientific">Seminavis robusta</name>
    <dbReference type="NCBI Taxonomy" id="568900"/>
    <lineage>
        <taxon>Eukaryota</taxon>
        <taxon>Sar</taxon>
        <taxon>Stramenopiles</taxon>
        <taxon>Ochrophyta</taxon>
        <taxon>Bacillariophyta</taxon>
        <taxon>Bacillariophyceae</taxon>
        <taxon>Bacillariophycidae</taxon>
        <taxon>Naviculales</taxon>
        <taxon>Naviculaceae</taxon>
        <taxon>Seminavis</taxon>
    </lineage>
</organism>
<dbReference type="AlphaFoldDB" id="A0A9N8DNP4"/>
<accession>A0A9N8DNP4</accession>
<keyword evidence="2" id="KW-1185">Reference proteome</keyword>
<dbReference type="EMBL" id="CAICTM010000183">
    <property type="protein sequence ID" value="CAB9504044.1"/>
    <property type="molecule type" value="Genomic_DNA"/>
</dbReference>
<gene>
    <name evidence="1" type="ORF">SEMRO_184_G079910.1</name>
</gene>
<name>A0A9N8DNP4_9STRA</name>
<comment type="caution">
    <text evidence="1">The sequence shown here is derived from an EMBL/GenBank/DDBJ whole genome shotgun (WGS) entry which is preliminary data.</text>
</comment>
<protein>
    <recommendedName>
        <fullName evidence="3">Tetratricopeptide repeat protein</fullName>
    </recommendedName>
</protein>
<dbReference type="Proteomes" id="UP001153069">
    <property type="component" value="Unassembled WGS sequence"/>
</dbReference>
<evidence type="ECO:0000313" key="1">
    <source>
        <dbReference type="EMBL" id="CAB9504044.1"/>
    </source>
</evidence>
<evidence type="ECO:0008006" key="3">
    <source>
        <dbReference type="Google" id="ProtNLM"/>
    </source>
</evidence>
<evidence type="ECO:0000313" key="2">
    <source>
        <dbReference type="Proteomes" id="UP001153069"/>
    </source>
</evidence>
<proteinExistence type="predicted"/>
<sequence length="363" mass="40424">MDPLAKGDYVIINGLQSDAGKKLNGGKGIILNKPTVSDDGVQRYTFLFYATKKNAASGDKLVALDPTANKKIKAENLALDPQDPKENTLLHEVAHRENVKLQAKGVKAMQKGIFWLEVFHGAFPDNLGWHDYTLGNSISPSDPRYPHFCFDFSILRSQAGQQLSAALDYALQIPMDTPHHSEMAMDALLELCLTCNRILQENPNNEKSQVAVIHVQACQEALKRHPEREAHMINLAAAFCLAGNNLEGVRWYRRALAMPNPEFDVALQTKSLVVAQLQCPGMPLEDHQICEVTPTHLTAILNKDKDKWLMRNKVLSEGREIQGKTSTMTLNSKEGGAVIQHPMPSGPDDPEFFPEEFLKEIRP</sequence>
<reference evidence="1" key="1">
    <citation type="submission" date="2020-06" db="EMBL/GenBank/DDBJ databases">
        <authorList>
            <consortium name="Plant Systems Biology data submission"/>
        </authorList>
    </citation>
    <scope>NUCLEOTIDE SEQUENCE</scope>
    <source>
        <strain evidence="1">D6</strain>
    </source>
</reference>